<keyword evidence="6" id="KW-0479">Metal-binding</keyword>
<dbReference type="EMBL" id="ML769477">
    <property type="protein sequence ID" value="KAE9398807.1"/>
    <property type="molecule type" value="Genomic_DNA"/>
</dbReference>
<feature type="binding site" evidence="6">
    <location>
        <position position="275"/>
    </location>
    <ligand>
        <name>Zn(2+)</name>
        <dbReference type="ChEBI" id="CHEBI:29105"/>
    </ligand>
</feature>
<protein>
    <submittedName>
        <fullName evidence="8">HlyIII-domain-containing protein</fullName>
    </submittedName>
</protein>
<reference evidence="8" key="1">
    <citation type="journal article" date="2019" name="Environ. Microbiol.">
        <title>Fungal ecological strategies reflected in gene transcription - a case study of two litter decomposers.</title>
        <authorList>
            <person name="Barbi F."/>
            <person name="Kohler A."/>
            <person name="Barry K."/>
            <person name="Baskaran P."/>
            <person name="Daum C."/>
            <person name="Fauchery L."/>
            <person name="Ihrmark K."/>
            <person name="Kuo A."/>
            <person name="LaButti K."/>
            <person name="Lipzen A."/>
            <person name="Morin E."/>
            <person name="Grigoriev I.V."/>
            <person name="Henrissat B."/>
            <person name="Lindahl B."/>
            <person name="Martin F."/>
        </authorList>
    </citation>
    <scope>NUCLEOTIDE SEQUENCE</scope>
    <source>
        <strain evidence="8">JB14</strain>
    </source>
</reference>
<feature type="transmembrane region" description="Helical" evidence="7">
    <location>
        <begin position="108"/>
        <end position="127"/>
    </location>
</feature>
<feature type="transmembrane region" description="Helical" evidence="7">
    <location>
        <begin position="147"/>
        <end position="166"/>
    </location>
</feature>
<evidence type="ECO:0000313" key="9">
    <source>
        <dbReference type="Proteomes" id="UP000799118"/>
    </source>
</evidence>
<dbReference type="PANTHER" id="PTHR20855:SF52">
    <property type="entry name" value="ADIPONECTIN RECEPTOR PROTEIN"/>
    <property type="match status" value="1"/>
</dbReference>
<evidence type="ECO:0000256" key="3">
    <source>
        <dbReference type="ARBA" id="ARBA00022692"/>
    </source>
</evidence>
<name>A0A6A4HP65_9AGAR</name>
<keyword evidence="4 7" id="KW-1133">Transmembrane helix</keyword>
<feature type="transmembrane region" description="Helical" evidence="7">
    <location>
        <begin position="277"/>
        <end position="294"/>
    </location>
</feature>
<feature type="transmembrane region" description="Helical" evidence="7">
    <location>
        <begin position="78"/>
        <end position="96"/>
    </location>
</feature>
<feature type="binding site" evidence="6">
    <location>
        <position position="129"/>
    </location>
    <ligand>
        <name>Zn(2+)</name>
        <dbReference type="ChEBI" id="CHEBI:29105"/>
    </ligand>
</feature>
<keyword evidence="9" id="KW-1185">Reference proteome</keyword>
<dbReference type="GO" id="GO:0006882">
    <property type="term" value="P:intracellular zinc ion homeostasis"/>
    <property type="evidence" value="ECO:0007669"/>
    <property type="project" value="TreeGrafter"/>
</dbReference>
<keyword evidence="5 7" id="KW-0472">Membrane</keyword>
<gene>
    <name evidence="8" type="ORF">BT96DRAFT_821430</name>
</gene>
<keyword evidence="3 7" id="KW-0812">Transmembrane</keyword>
<dbReference type="Pfam" id="PF03006">
    <property type="entry name" value="HlyIII"/>
    <property type="match status" value="1"/>
</dbReference>
<evidence type="ECO:0000256" key="1">
    <source>
        <dbReference type="ARBA" id="ARBA00004141"/>
    </source>
</evidence>
<evidence type="ECO:0000313" key="8">
    <source>
        <dbReference type="EMBL" id="KAE9398807.1"/>
    </source>
</evidence>
<dbReference type="InterPro" id="IPR004254">
    <property type="entry name" value="AdipoR/HlyIII-related"/>
</dbReference>
<dbReference type="PANTHER" id="PTHR20855">
    <property type="entry name" value="ADIPOR/PROGESTIN RECEPTOR-RELATED"/>
    <property type="match status" value="1"/>
</dbReference>
<comment type="subcellular location">
    <subcellularLocation>
        <location evidence="1">Membrane</location>
        <topology evidence="1">Multi-pass membrane protein</topology>
    </subcellularLocation>
</comment>
<feature type="transmembrane region" description="Helical" evidence="7">
    <location>
        <begin position="204"/>
        <end position="226"/>
    </location>
</feature>
<evidence type="ECO:0000256" key="5">
    <source>
        <dbReference type="ARBA" id="ARBA00023136"/>
    </source>
</evidence>
<evidence type="ECO:0000256" key="6">
    <source>
        <dbReference type="PIRSR" id="PIRSR604254-1"/>
    </source>
</evidence>
<dbReference type="AlphaFoldDB" id="A0A6A4HP65"/>
<organism evidence="8 9">
    <name type="scientific">Gymnopus androsaceus JB14</name>
    <dbReference type="NCBI Taxonomy" id="1447944"/>
    <lineage>
        <taxon>Eukaryota</taxon>
        <taxon>Fungi</taxon>
        <taxon>Dikarya</taxon>
        <taxon>Basidiomycota</taxon>
        <taxon>Agaricomycotina</taxon>
        <taxon>Agaricomycetes</taxon>
        <taxon>Agaricomycetidae</taxon>
        <taxon>Agaricales</taxon>
        <taxon>Marasmiineae</taxon>
        <taxon>Omphalotaceae</taxon>
        <taxon>Gymnopus</taxon>
    </lineage>
</organism>
<dbReference type="Proteomes" id="UP000799118">
    <property type="component" value="Unassembled WGS sequence"/>
</dbReference>
<accession>A0A6A4HP65</accession>
<proteinExistence type="inferred from homology"/>
<dbReference type="GO" id="GO:0046872">
    <property type="term" value="F:metal ion binding"/>
    <property type="evidence" value="ECO:0007669"/>
    <property type="project" value="UniProtKB-KW"/>
</dbReference>
<dbReference type="GO" id="GO:0038023">
    <property type="term" value="F:signaling receptor activity"/>
    <property type="evidence" value="ECO:0007669"/>
    <property type="project" value="TreeGrafter"/>
</dbReference>
<dbReference type="OrthoDB" id="529367at2759"/>
<feature type="transmembrane region" description="Helical" evidence="7">
    <location>
        <begin position="173"/>
        <end position="192"/>
    </location>
</feature>
<sequence length="306" mass="34099">MKGLKKDEDAEDTSKIQSTPSLDHIRLSLSRTIGIADLEEWQRDNEFILTGYRRLVSSSIFSSTSPNLFNHAVNIHSHLWPAVAFFVMAVTLDILFTSRYKSAKRSDLVFMTLYLLSAVFCHGASALFHTIRCHSQKIDARSNALDYAGIIVLVVGSYTPSVHFGFPCSVKLQITYCVIIVLLGLGGSFVVWNPEYAKPTHRVIRTIIFCALGSSGWIPLIHLVIVHGFKETLIHMGQGGLVVASLTYVTGAVLYAIRVPERLYPGKFDYFFSSHQFLHFCVVAGASIHYAGLYKAMQFSLTQSCH</sequence>
<evidence type="ECO:0000256" key="2">
    <source>
        <dbReference type="ARBA" id="ARBA00007018"/>
    </source>
</evidence>
<feature type="transmembrane region" description="Helical" evidence="7">
    <location>
        <begin position="238"/>
        <end position="257"/>
    </location>
</feature>
<dbReference type="GO" id="GO:0016020">
    <property type="term" value="C:membrane"/>
    <property type="evidence" value="ECO:0007669"/>
    <property type="project" value="UniProtKB-SubCell"/>
</dbReference>
<evidence type="ECO:0000256" key="7">
    <source>
        <dbReference type="SAM" id="Phobius"/>
    </source>
</evidence>
<comment type="similarity">
    <text evidence="2">Belongs to the ADIPOR family.</text>
</comment>
<keyword evidence="6" id="KW-0862">Zinc</keyword>
<feature type="binding site" evidence="6">
    <location>
        <position position="279"/>
    </location>
    <ligand>
        <name>Zn(2+)</name>
        <dbReference type="ChEBI" id="CHEBI:29105"/>
    </ligand>
</feature>
<evidence type="ECO:0000256" key="4">
    <source>
        <dbReference type="ARBA" id="ARBA00022989"/>
    </source>
</evidence>